<feature type="domain" description="Kazal-like" evidence="4">
    <location>
        <begin position="168"/>
        <end position="223"/>
    </location>
</feature>
<name>A0A8S4PV92_OWEFU</name>
<dbReference type="SMART" id="SM00280">
    <property type="entry name" value="KAZAL"/>
    <property type="match status" value="4"/>
</dbReference>
<protein>
    <recommendedName>
        <fullName evidence="4">Kazal-like domain-containing protein</fullName>
    </recommendedName>
</protein>
<reference evidence="5" key="1">
    <citation type="submission" date="2022-03" db="EMBL/GenBank/DDBJ databases">
        <authorList>
            <person name="Martin C."/>
        </authorList>
    </citation>
    <scope>NUCLEOTIDE SEQUENCE</scope>
</reference>
<feature type="non-terminal residue" evidence="5">
    <location>
        <position position="231"/>
    </location>
</feature>
<keyword evidence="6" id="KW-1185">Reference proteome</keyword>
<feature type="domain" description="Kazal-like" evidence="4">
    <location>
        <begin position="48"/>
        <end position="103"/>
    </location>
</feature>
<dbReference type="Gene3D" id="3.30.60.30">
    <property type="match status" value="4"/>
</dbReference>
<dbReference type="Pfam" id="PF07648">
    <property type="entry name" value="Kazal_2"/>
    <property type="match status" value="4"/>
</dbReference>
<keyword evidence="3" id="KW-1015">Disulfide bond</keyword>
<sequence length="231" mass="25901">EYDPKCGHDGSKYKTYGNKCAMDFAICESEGVVRFIRDGECPETRNTEEVKSNCNKICTLEYDPKCGHDGTKYKTYGNKCAMDAAICESGGVARFVRNGECPEFDTSDAETENKEEECNEACTREYNPMCGHDGTSHRTFSNRCTMEFAICKSKGTIRFVREGECPNDGNNEDCDKPCTREYNPVCGQDGTSYKTYPTRCIMEVAICKSKGTVRFVREGECYPGDRNDKPA</sequence>
<dbReference type="PROSITE" id="PS51465">
    <property type="entry name" value="KAZAL_2"/>
    <property type="match status" value="4"/>
</dbReference>
<dbReference type="GO" id="GO:0005576">
    <property type="term" value="C:extracellular region"/>
    <property type="evidence" value="ECO:0007669"/>
    <property type="project" value="UniProtKB-SubCell"/>
</dbReference>
<dbReference type="PANTHER" id="PTHR47499:SF1">
    <property type="entry name" value="SERINE PROTEASE INHIBITOR KAZAL-TYPE 7"/>
    <property type="match status" value="1"/>
</dbReference>
<evidence type="ECO:0000256" key="1">
    <source>
        <dbReference type="ARBA" id="ARBA00004613"/>
    </source>
</evidence>
<dbReference type="OrthoDB" id="126772at2759"/>
<feature type="domain" description="Kazal-like" evidence="4">
    <location>
        <begin position="112"/>
        <end position="167"/>
    </location>
</feature>
<dbReference type="InterPro" id="IPR050159">
    <property type="entry name" value="Kazal-type_SerProtInhib"/>
</dbReference>
<dbReference type="InterPro" id="IPR036058">
    <property type="entry name" value="Kazal_dom_sf"/>
</dbReference>
<dbReference type="InterPro" id="IPR002350">
    <property type="entry name" value="Kazal_dom"/>
</dbReference>
<evidence type="ECO:0000259" key="4">
    <source>
        <dbReference type="PROSITE" id="PS51465"/>
    </source>
</evidence>
<dbReference type="CDD" id="cd00104">
    <property type="entry name" value="KAZAL_FS"/>
    <property type="match status" value="1"/>
</dbReference>
<gene>
    <name evidence="5" type="ORF">OFUS_LOCUS22190</name>
</gene>
<evidence type="ECO:0000256" key="3">
    <source>
        <dbReference type="ARBA" id="ARBA00023157"/>
    </source>
</evidence>
<comment type="caution">
    <text evidence="5">The sequence shown here is derived from an EMBL/GenBank/DDBJ whole genome shotgun (WGS) entry which is preliminary data.</text>
</comment>
<feature type="non-terminal residue" evidence="5">
    <location>
        <position position="1"/>
    </location>
</feature>
<dbReference type="SUPFAM" id="SSF100895">
    <property type="entry name" value="Kazal-type serine protease inhibitors"/>
    <property type="match status" value="4"/>
</dbReference>
<dbReference type="Proteomes" id="UP000749559">
    <property type="component" value="Unassembled WGS sequence"/>
</dbReference>
<dbReference type="PANTHER" id="PTHR47499">
    <property type="entry name" value="SERINE PROTEASE INHIBITOR KAZAL-TYPE 7 SPINK7"/>
    <property type="match status" value="1"/>
</dbReference>
<dbReference type="AlphaFoldDB" id="A0A8S4PV92"/>
<dbReference type="EMBL" id="CAIIXF020000010">
    <property type="protein sequence ID" value="CAH1797992.1"/>
    <property type="molecule type" value="Genomic_DNA"/>
</dbReference>
<evidence type="ECO:0000256" key="2">
    <source>
        <dbReference type="ARBA" id="ARBA00022525"/>
    </source>
</evidence>
<accession>A0A8S4PV92</accession>
<proteinExistence type="predicted"/>
<organism evidence="5 6">
    <name type="scientific">Owenia fusiformis</name>
    <name type="common">Polychaete worm</name>
    <dbReference type="NCBI Taxonomy" id="6347"/>
    <lineage>
        <taxon>Eukaryota</taxon>
        <taxon>Metazoa</taxon>
        <taxon>Spiralia</taxon>
        <taxon>Lophotrochozoa</taxon>
        <taxon>Annelida</taxon>
        <taxon>Polychaeta</taxon>
        <taxon>Sedentaria</taxon>
        <taxon>Canalipalpata</taxon>
        <taxon>Sabellida</taxon>
        <taxon>Oweniida</taxon>
        <taxon>Oweniidae</taxon>
        <taxon>Owenia</taxon>
    </lineage>
</organism>
<evidence type="ECO:0000313" key="5">
    <source>
        <dbReference type="EMBL" id="CAH1797992.1"/>
    </source>
</evidence>
<feature type="domain" description="Kazal-like" evidence="4">
    <location>
        <begin position="1"/>
        <end position="43"/>
    </location>
</feature>
<evidence type="ECO:0000313" key="6">
    <source>
        <dbReference type="Proteomes" id="UP000749559"/>
    </source>
</evidence>
<comment type="subcellular location">
    <subcellularLocation>
        <location evidence="1">Secreted</location>
    </subcellularLocation>
</comment>
<keyword evidence="2" id="KW-0964">Secreted</keyword>